<dbReference type="EMBL" id="QYTU02000037">
    <property type="protein sequence ID" value="RWR06246.1"/>
    <property type="molecule type" value="Genomic_DNA"/>
</dbReference>
<reference evidence="2" key="1">
    <citation type="submission" date="2018-12" db="EMBL/GenBank/DDBJ databases">
        <authorList>
            <person name="Sun L."/>
            <person name="Chen Z."/>
        </authorList>
    </citation>
    <scope>NUCLEOTIDE SEQUENCE [LARGE SCALE GENOMIC DNA]</scope>
    <source>
        <strain evidence="2">DSM 16012</strain>
    </source>
</reference>
<dbReference type="Gene3D" id="1.10.10.10">
    <property type="entry name" value="Winged helix-like DNA-binding domain superfamily/Winged helix DNA-binding domain"/>
    <property type="match status" value="1"/>
</dbReference>
<dbReference type="InterPro" id="IPR036388">
    <property type="entry name" value="WH-like_DNA-bd_sf"/>
</dbReference>
<dbReference type="PROSITE" id="PS51063">
    <property type="entry name" value="HTH_CRP_2"/>
    <property type="match status" value="1"/>
</dbReference>
<accession>A0A443ILZ2</accession>
<dbReference type="AlphaFoldDB" id="A0A443ILZ2"/>
<dbReference type="SMART" id="SM00419">
    <property type="entry name" value="HTH_CRP"/>
    <property type="match status" value="1"/>
</dbReference>
<dbReference type="InterPro" id="IPR012318">
    <property type="entry name" value="HTH_CRP"/>
</dbReference>
<dbReference type="Pfam" id="PF13545">
    <property type="entry name" value="HTH_Crp_2"/>
    <property type="match status" value="1"/>
</dbReference>
<proteinExistence type="predicted"/>
<dbReference type="InterPro" id="IPR036390">
    <property type="entry name" value="WH_DNA-bd_sf"/>
</dbReference>
<evidence type="ECO:0000259" key="1">
    <source>
        <dbReference type="PROSITE" id="PS51063"/>
    </source>
</evidence>
<dbReference type="CDD" id="cd00092">
    <property type="entry name" value="HTH_CRP"/>
    <property type="match status" value="1"/>
</dbReference>
<evidence type="ECO:0000313" key="3">
    <source>
        <dbReference type="Proteomes" id="UP000273811"/>
    </source>
</evidence>
<evidence type="ECO:0000313" key="2">
    <source>
        <dbReference type="EMBL" id="RWR06246.1"/>
    </source>
</evidence>
<gene>
    <name evidence="2" type="ORF">D4N35_014450</name>
</gene>
<dbReference type="Proteomes" id="UP000273811">
    <property type="component" value="Unassembled WGS sequence"/>
</dbReference>
<keyword evidence="3" id="KW-1185">Reference proteome</keyword>
<dbReference type="SUPFAM" id="SSF46785">
    <property type="entry name" value="Winged helix' DNA-binding domain"/>
    <property type="match status" value="1"/>
</dbReference>
<feature type="domain" description="HTH crp-type" evidence="1">
    <location>
        <begin position="5"/>
        <end position="74"/>
    </location>
</feature>
<dbReference type="GO" id="GO:0006355">
    <property type="term" value="P:regulation of DNA-templated transcription"/>
    <property type="evidence" value="ECO:0007669"/>
    <property type="project" value="InterPro"/>
</dbReference>
<comment type="caution">
    <text evidence="2">The sequence shown here is derived from an EMBL/GenBank/DDBJ whole genome shotgun (WGS) entry which is preliminary data.</text>
</comment>
<dbReference type="GO" id="GO:0003677">
    <property type="term" value="F:DNA binding"/>
    <property type="evidence" value="ECO:0007669"/>
    <property type="project" value="InterPro"/>
</dbReference>
<sequence length="79" mass="8931">MSTSEDTEKRIAAYLVELATDHDSSSITLPMPKKDIASYLGTTPETVSRKLAEFQENGWIEQTGQRKMRIIDIEALEML</sequence>
<dbReference type="OrthoDB" id="9798104at2"/>
<dbReference type="PRINTS" id="PR00034">
    <property type="entry name" value="HTHCRP"/>
</dbReference>
<organism evidence="2 3">
    <name type="scientific">Siminovitchia fortis</name>
    <dbReference type="NCBI Taxonomy" id="254758"/>
    <lineage>
        <taxon>Bacteria</taxon>
        <taxon>Bacillati</taxon>
        <taxon>Bacillota</taxon>
        <taxon>Bacilli</taxon>
        <taxon>Bacillales</taxon>
        <taxon>Bacillaceae</taxon>
        <taxon>Siminovitchia</taxon>
    </lineage>
</organism>
<name>A0A443ILZ2_9BACI</name>
<protein>
    <submittedName>
        <fullName evidence="2">Helix-turn-helix domain-containing protein</fullName>
    </submittedName>
</protein>